<dbReference type="RefSeq" id="WP_073043649.1">
    <property type="nucleotide sequence ID" value="NZ_FRCJ01000002.1"/>
</dbReference>
<organism evidence="3 4">
    <name type="scientific">Xylanibacter ruminicola</name>
    <name type="common">Prevotella ruminicola</name>
    <dbReference type="NCBI Taxonomy" id="839"/>
    <lineage>
        <taxon>Bacteria</taxon>
        <taxon>Pseudomonadati</taxon>
        <taxon>Bacteroidota</taxon>
        <taxon>Bacteroidia</taxon>
        <taxon>Bacteroidales</taxon>
        <taxon>Prevotellaceae</taxon>
        <taxon>Xylanibacter</taxon>
    </lineage>
</organism>
<reference evidence="3 4" key="1">
    <citation type="submission" date="2016-11" db="EMBL/GenBank/DDBJ databases">
        <authorList>
            <person name="Jaros S."/>
            <person name="Januszkiewicz K."/>
            <person name="Wedrychowicz H."/>
        </authorList>
    </citation>
    <scope>NUCLEOTIDE SEQUENCE [LARGE SCALE GENOMIC DNA]</scope>
    <source>
        <strain evidence="3 4">BPI-34</strain>
    </source>
</reference>
<dbReference type="AlphaFoldDB" id="A0A1M7FN37"/>
<sequence>MKYVKLPEDNQYKLPFYLAMEEYLAEHCGDDLLFTWQIEPTVIFGRNQVMLAEVNVDYCEQHHIQYYRRKSGGGCVYADKGNIMVSYITPKTTADDAFDSFLKKLAGVLCDLGFNAVKTEHNDILIDRRKVSGNALFQKEKASIVHGTLMYDVDIHTLMEAITPPKQKLEKHGIESVRQRVVNLKELGLKLSVEELRNHIAHLLCEGEKLLTDDEVSEIQIIEQGYYAPEFLKAK</sequence>
<dbReference type="InterPro" id="IPR004143">
    <property type="entry name" value="BPL_LPL_catalytic"/>
</dbReference>
<dbReference type="UniPathway" id="UPA00537">
    <property type="reaction ID" value="UER00595"/>
</dbReference>
<accession>A0A1M7FN37</accession>
<dbReference type="Gene3D" id="3.30.930.10">
    <property type="entry name" value="Bira Bifunctional Protein, Domain 2"/>
    <property type="match status" value="1"/>
</dbReference>
<dbReference type="PANTHER" id="PTHR12561:SF3">
    <property type="entry name" value="LIPOYLTRANSFERASE 1, MITOCHONDRIAL"/>
    <property type="match status" value="1"/>
</dbReference>
<keyword evidence="3" id="KW-0436">Ligase</keyword>
<evidence type="ECO:0000259" key="2">
    <source>
        <dbReference type="PROSITE" id="PS51733"/>
    </source>
</evidence>
<dbReference type="PROSITE" id="PS51733">
    <property type="entry name" value="BPL_LPL_CATALYTIC"/>
    <property type="match status" value="1"/>
</dbReference>
<evidence type="ECO:0000313" key="4">
    <source>
        <dbReference type="Proteomes" id="UP000184280"/>
    </source>
</evidence>
<dbReference type="GO" id="GO:0016874">
    <property type="term" value="F:ligase activity"/>
    <property type="evidence" value="ECO:0007669"/>
    <property type="project" value="UniProtKB-KW"/>
</dbReference>
<proteinExistence type="predicted"/>
<gene>
    <name evidence="3" type="ORF">SAMN04488494_1204</name>
</gene>
<comment type="pathway">
    <text evidence="1">Protein modification; protein lipoylation via exogenous pathway; protein N(6)-(lipoyl)lysine from lipoate: step 2/2.</text>
</comment>
<dbReference type="EMBL" id="FRCJ01000002">
    <property type="protein sequence ID" value="SHM05119.1"/>
    <property type="molecule type" value="Genomic_DNA"/>
</dbReference>
<evidence type="ECO:0000313" key="3">
    <source>
        <dbReference type="EMBL" id="SHM05119.1"/>
    </source>
</evidence>
<dbReference type="SUPFAM" id="SSF55681">
    <property type="entry name" value="Class II aaRS and biotin synthetases"/>
    <property type="match status" value="1"/>
</dbReference>
<dbReference type="Pfam" id="PF21948">
    <property type="entry name" value="LplA-B_cat"/>
    <property type="match status" value="1"/>
</dbReference>
<dbReference type="GO" id="GO:0017118">
    <property type="term" value="F:lipoyltransferase activity"/>
    <property type="evidence" value="ECO:0007669"/>
    <property type="project" value="TreeGrafter"/>
</dbReference>
<dbReference type="InterPro" id="IPR045864">
    <property type="entry name" value="aa-tRNA-synth_II/BPL/LPL"/>
</dbReference>
<dbReference type="OrthoDB" id="9787898at2"/>
<dbReference type="GO" id="GO:0005737">
    <property type="term" value="C:cytoplasm"/>
    <property type="evidence" value="ECO:0007669"/>
    <property type="project" value="TreeGrafter"/>
</dbReference>
<evidence type="ECO:0000256" key="1">
    <source>
        <dbReference type="ARBA" id="ARBA00005085"/>
    </source>
</evidence>
<dbReference type="PANTHER" id="PTHR12561">
    <property type="entry name" value="LIPOATE-PROTEIN LIGASE"/>
    <property type="match status" value="1"/>
</dbReference>
<protein>
    <submittedName>
        <fullName evidence="3">Lipoate-protein ligase A</fullName>
    </submittedName>
</protein>
<dbReference type="InterPro" id="IPR004562">
    <property type="entry name" value="LipoylTrfase_LipoateP_Ligase"/>
</dbReference>
<name>A0A1M7FN37_XYLRU</name>
<dbReference type="GO" id="GO:0009249">
    <property type="term" value="P:protein lipoylation"/>
    <property type="evidence" value="ECO:0007669"/>
    <property type="project" value="InterPro"/>
</dbReference>
<feature type="domain" description="BPL/LPL catalytic" evidence="2">
    <location>
        <begin position="27"/>
        <end position="212"/>
    </location>
</feature>
<dbReference type="Proteomes" id="UP000184280">
    <property type="component" value="Unassembled WGS sequence"/>
</dbReference>
<dbReference type="CDD" id="cd16443">
    <property type="entry name" value="LplA"/>
    <property type="match status" value="1"/>
</dbReference>